<dbReference type="GeneID" id="117149944"/>
<dbReference type="GO" id="GO:0045505">
    <property type="term" value="F:dynein intermediate chain binding"/>
    <property type="evidence" value="ECO:0007669"/>
    <property type="project" value="InterPro"/>
</dbReference>
<organism evidence="2 3">
    <name type="scientific">Drosophila mauritiana</name>
    <name type="common">Fruit fly</name>
    <dbReference type="NCBI Taxonomy" id="7226"/>
    <lineage>
        <taxon>Eukaryota</taxon>
        <taxon>Metazoa</taxon>
        <taxon>Ecdysozoa</taxon>
        <taxon>Arthropoda</taxon>
        <taxon>Hexapoda</taxon>
        <taxon>Insecta</taxon>
        <taxon>Pterygota</taxon>
        <taxon>Neoptera</taxon>
        <taxon>Endopterygota</taxon>
        <taxon>Diptera</taxon>
        <taxon>Brachycera</taxon>
        <taxon>Muscomorpha</taxon>
        <taxon>Ephydroidea</taxon>
        <taxon>Drosophilidae</taxon>
        <taxon>Drosophila</taxon>
        <taxon>Sophophora</taxon>
    </lineage>
</organism>
<reference evidence="3" key="1">
    <citation type="submission" date="2025-08" db="UniProtKB">
        <authorList>
            <consortium name="RefSeq"/>
        </authorList>
    </citation>
    <scope>IDENTIFICATION</scope>
    <source>
        <strain evidence="3">Mau12</strain>
        <tissue evidence="3">Whole Body</tissue>
    </source>
</reference>
<dbReference type="InterPro" id="IPR026983">
    <property type="entry name" value="DHC"/>
</dbReference>
<dbReference type="GO" id="GO:0007018">
    <property type="term" value="P:microtubule-based movement"/>
    <property type="evidence" value="ECO:0007669"/>
    <property type="project" value="InterPro"/>
</dbReference>
<dbReference type="AlphaFoldDB" id="A0A6P8LDN0"/>
<evidence type="ECO:0000313" key="2">
    <source>
        <dbReference type="Proteomes" id="UP000515162"/>
    </source>
</evidence>
<dbReference type="PANTHER" id="PTHR46532">
    <property type="entry name" value="MALE FERTILITY FACTOR KL5"/>
    <property type="match status" value="1"/>
</dbReference>
<dbReference type="PANTHER" id="PTHR46532:SF11">
    <property type="entry name" value="DYNEIN AXONEMAL HEAVY CHAIN 12"/>
    <property type="match status" value="1"/>
</dbReference>
<evidence type="ECO:0000259" key="1">
    <source>
        <dbReference type="Pfam" id="PF08385"/>
    </source>
</evidence>
<protein>
    <submittedName>
        <fullName evidence="3">Uncharacterized protein LOC117149944</fullName>
    </submittedName>
</protein>
<dbReference type="Pfam" id="PF08385">
    <property type="entry name" value="DHC_N1"/>
    <property type="match status" value="1"/>
</dbReference>
<name>A0A6P8LDN0_DROMA</name>
<dbReference type="InterPro" id="IPR013594">
    <property type="entry name" value="Dynein_heavy_tail"/>
</dbReference>
<proteinExistence type="predicted"/>
<dbReference type="Proteomes" id="UP000515162">
    <property type="component" value="Unplaced"/>
</dbReference>
<dbReference type="GO" id="GO:0005858">
    <property type="term" value="C:axonemal dynein complex"/>
    <property type="evidence" value="ECO:0007669"/>
    <property type="project" value="TreeGrafter"/>
</dbReference>
<feature type="non-terminal residue" evidence="3">
    <location>
        <position position="256"/>
    </location>
</feature>
<feature type="domain" description="Dynein heavy chain tail" evidence="1">
    <location>
        <begin position="13"/>
        <end position="255"/>
    </location>
</feature>
<dbReference type="GO" id="GO:0051959">
    <property type="term" value="F:dynein light intermediate chain binding"/>
    <property type="evidence" value="ECO:0007669"/>
    <property type="project" value="InterPro"/>
</dbReference>
<keyword evidence="2" id="KW-1185">Reference proteome</keyword>
<evidence type="ECO:0000313" key="3">
    <source>
        <dbReference type="RefSeq" id="XP_033172736.1"/>
    </source>
</evidence>
<gene>
    <name evidence="3" type="primary">LOC117149944</name>
</gene>
<sequence>MERMVSFQFEKGLEDTHDLLLAGSLLLRPIIKKHVEPLMHVIVDDFEDEIMCVKKEFINFKNVFTVLGLNELPTDDCFPKVSGAISFLKKLGHRIIGLHKEHELYEYPLFDNERGGYVSDIFNIMVQEIDDFTKMLLDKWIVECWQGIQQDIILTLLEKDEANKLRVNFTERLIFALKDIKVVRLLSCDVSDNLTKFFCREDELWQARIKLMRIAEWYNDTFERAHPTEKRLIAAEMILIEEQMKPLLDSIKWNAF</sequence>
<dbReference type="RefSeq" id="XP_033172736.1">
    <property type="nucleotide sequence ID" value="XM_033316845.1"/>
</dbReference>
<accession>A0A6P8LDN0</accession>